<keyword evidence="2 9" id="KW-0055">Arginine biosynthesis</keyword>
<evidence type="ECO:0000256" key="3">
    <source>
        <dbReference type="ARBA" id="ARBA00022605"/>
    </source>
</evidence>
<evidence type="ECO:0000313" key="12">
    <source>
        <dbReference type="Proteomes" id="UP000028725"/>
    </source>
</evidence>
<name>A0A085WN70_9BACT</name>
<evidence type="ECO:0000256" key="6">
    <source>
        <dbReference type="ARBA" id="ARBA00022777"/>
    </source>
</evidence>
<keyword evidence="9" id="KW-0963">Cytoplasm</keyword>
<organism evidence="11 12">
    <name type="scientific">Hyalangium minutum</name>
    <dbReference type="NCBI Taxonomy" id="394096"/>
    <lineage>
        <taxon>Bacteria</taxon>
        <taxon>Pseudomonadati</taxon>
        <taxon>Myxococcota</taxon>
        <taxon>Myxococcia</taxon>
        <taxon>Myxococcales</taxon>
        <taxon>Cystobacterineae</taxon>
        <taxon>Archangiaceae</taxon>
        <taxon>Hyalangium</taxon>
    </lineage>
</organism>
<feature type="binding site" evidence="9">
    <location>
        <position position="75"/>
    </location>
    <ligand>
        <name>substrate</name>
    </ligand>
</feature>
<reference evidence="11 12" key="1">
    <citation type="submission" date="2014-04" db="EMBL/GenBank/DDBJ databases">
        <title>Genome assembly of Hyalangium minutum DSM 14724.</title>
        <authorList>
            <person name="Sharma G."/>
            <person name="Subramanian S."/>
        </authorList>
    </citation>
    <scope>NUCLEOTIDE SEQUENCE [LARGE SCALE GENOMIC DNA]</scope>
    <source>
        <strain evidence="11 12">DSM 14724</strain>
    </source>
</reference>
<dbReference type="InterPro" id="IPR004662">
    <property type="entry name" value="AcgluKinase_fam"/>
</dbReference>
<dbReference type="STRING" id="394096.DB31_7035"/>
<comment type="similarity">
    <text evidence="9">Belongs to the acetylglutamate kinase family. ArgB subfamily.</text>
</comment>
<feature type="domain" description="Aspartate/glutamate/uridylate kinase" evidence="10">
    <location>
        <begin position="13"/>
        <end position="259"/>
    </location>
</feature>
<dbReference type="PATRIC" id="fig|394096.3.peg.3080"/>
<dbReference type="UniPathway" id="UPA00068">
    <property type="reaction ID" value="UER00107"/>
</dbReference>
<comment type="pathway">
    <text evidence="1 9">Amino-acid biosynthesis; L-arginine biosynthesis; N(2)-acetyl-L-ornithine from L-glutamate: step 2/4.</text>
</comment>
<dbReference type="InterPro" id="IPR001048">
    <property type="entry name" value="Asp/Glu/Uridylate_kinase"/>
</dbReference>
<protein>
    <recommendedName>
        <fullName evidence="9">Acetylglutamate kinase</fullName>
        <ecNumber evidence="9">2.7.2.8</ecNumber>
    </recommendedName>
    <alternativeName>
        <fullName evidence="9">N-acetyl-L-glutamate 5-phosphotransferase</fullName>
    </alternativeName>
    <alternativeName>
        <fullName evidence="9">NAG kinase</fullName>
        <shortName evidence="9">NAGK</shortName>
    </alternativeName>
</protein>
<dbReference type="SUPFAM" id="SSF53633">
    <property type="entry name" value="Carbamate kinase-like"/>
    <property type="match status" value="1"/>
</dbReference>
<dbReference type="InterPro" id="IPR037528">
    <property type="entry name" value="ArgB"/>
</dbReference>
<dbReference type="InterPro" id="IPR001057">
    <property type="entry name" value="Glu/AcGlu_kinase"/>
</dbReference>
<evidence type="ECO:0000256" key="1">
    <source>
        <dbReference type="ARBA" id="ARBA00004828"/>
    </source>
</evidence>
<keyword evidence="3 9" id="KW-0028">Amino-acid biosynthesis</keyword>
<comment type="caution">
    <text evidence="11">The sequence shown here is derived from an EMBL/GenBank/DDBJ whole genome shotgun (WGS) entry which is preliminary data.</text>
</comment>
<keyword evidence="5 9" id="KW-0547">Nucleotide-binding</keyword>
<evidence type="ECO:0000256" key="5">
    <source>
        <dbReference type="ARBA" id="ARBA00022741"/>
    </source>
</evidence>
<evidence type="ECO:0000259" key="10">
    <source>
        <dbReference type="Pfam" id="PF00696"/>
    </source>
</evidence>
<evidence type="ECO:0000256" key="7">
    <source>
        <dbReference type="ARBA" id="ARBA00022840"/>
    </source>
</evidence>
<dbReference type="GO" id="GO:0003991">
    <property type="term" value="F:acetylglutamate kinase activity"/>
    <property type="evidence" value="ECO:0007669"/>
    <property type="project" value="UniProtKB-UniRule"/>
</dbReference>
<keyword evidence="4 9" id="KW-0808">Transferase</keyword>
<dbReference type="GO" id="GO:0005524">
    <property type="term" value="F:ATP binding"/>
    <property type="evidence" value="ECO:0007669"/>
    <property type="project" value="UniProtKB-UniRule"/>
</dbReference>
<dbReference type="AlphaFoldDB" id="A0A085WN70"/>
<evidence type="ECO:0000313" key="11">
    <source>
        <dbReference type="EMBL" id="KFE69133.1"/>
    </source>
</evidence>
<feature type="site" description="Transition state stabilizer" evidence="9">
    <location>
        <position position="17"/>
    </location>
</feature>
<dbReference type="PANTHER" id="PTHR23342">
    <property type="entry name" value="N-ACETYLGLUTAMATE SYNTHASE"/>
    <property type="match status" value="1"/>
</dbReference>
<dbReference type="HAMAP" id="MF_00082">
    <property type="entry name" value="ArgB"/>
    <property type="match status" value="1"/>
</dbReference>
<evidence type="ECO:0000256" key="8">
    <source>
        <dbReference type="ARBA" id="ARBA00048141"/>
    </source>
</evidence>
<dbReference type="EMBL" id="JMCB01000005">
    <property type="protein sequence ID" value="KFE69133.1"/>
    <property type="molecule type" value="Genomic_DNA"/>
</dbReference>
<dbReference type="PRINTS" id="PR00474">
    <property type="entry name" value="GLU5KINASE"/>
</dbReference>
<dbReference type="PANTHER" id="PTHR23342:SF0">
    <property type="entry name" value="N-ACETYLGLUTAMATE SYNTHASE, MITOCHONDRIAL"/>
    <property type="match status" value="1"/>
</dbReference>
<feature type="site" description="Transition state stabilizer" evidence="9">
    <location>
        <position position="241"/>
    </location>
</feature>
<dbReference type="Pfam" id="PF00696">
    <property type="entry name" value="AA_kinase"/>
    <property type="match status" value="1"/>
</dbReference>
<comment type="function">
    <text evidence="9">Catalyzes the ATP-dependent phosphorylation of N-acetyl-L-glutamate.</text>
</comment>
<dbReference type="NCBIfam" id="TIGR00761">
    <property type="entry name" value="argB"/>
    <property type="match status" value="1"/>
</dbReference>
<accession>A0A085WN70</accession>
<keyword evidence="6 9" id="KW-0418">Kinase</keyword>
<evidence type="ECO:0000256" key="2">
    <source>
        <dbReference type="ARBA" id="ARBA00022571"/>
    </source>
</evidence>
<comment type="subcellular location">
    <subcellularLocation>
        <location evidence="9">Cytoplasm</location>
    </subcellularLocation>
</comment>
<comment type="catalytic activity">
    <reaction evidence="8 9">
        <text>N-acetyl-L-glutamate + ATP = N-acetyl-L-glutamyl 5-phosphate + ADP</text>
        <dbReference type="Rhea" id="RHEA:14629"/>
        <dbReference type="ChEBI" id="CHEBI:30616"/>
        <dbReference type="ChEBI" id="CHEBI:44337"/>
        <dbReference type="ChEBI" id="CHEBI:57936"/>
        <dbReference type="ChEBI" id="CHEBI:456216"/>
        <dbReference type="EC" id="2.7.2.8"/>
    </reaction>
</comment>
<feature type="binding site" evidence="9">
    <location>
        <begin position="53"/>
        <end position="54"/>
    </location>
    <ligand>
        <name>substrate</name>
    </ligand>
</feature>
<dbReference type="GO" id="GO:0042450">
    <property type="term" value="P:L-arginine biosynthetic process via ornithine"/>
    <property type="evidence" value="ECO:0007669"/>
    <property type="project" value="UniProtKB-UniRule"/>
</dbReference>
<keyword evidence="7 9" id="KW-0067">ATP-binding</keyword>
<dbReference type="InterPro" id="IPR036393">
    <property type="entry name" value="AceGlu_kinase-like_sf"/>
</dbReference>
<evidence type="ECO:0000256" key="9">
    <source>
        <dbReference type="HAMAP-Rule" id="MF_00082"/>
    </source>
</evidence>
<dbReference type="Gene3D" id="3.40.1160.10">
    <property type="entry name" value="Acetylglutamate kinase-like"/>
    <property type="match status" value="1"/>
</dbReference>
<dbReference type="Proteomes" id="UP000028725">
    <property type="component" value="Unassembled WGS sequence"/>
</dbReference>
<gene>
    <name evidence="9" type="primary">argB</name>
    <name evidence="11" type="ORF">DB31_7035</name>
</gene>
<dbReference type="PIRSF" id="PIRSF000728">
    <property type="entry name" value="NAGK"/>
    <property type="match status" value="1"/>
</dbReference>
<feature type="binding site" evidence="9">
    <location>
        <position position="178"/>
    </location>
    <ligand>
        <name>substrate</name>
    </ligand>
</feature>
<keyword evidence="12" id="KW-1185">Reference proteome</keyword>
<evidence type="ECO:0000256" key="4">
    <source>
        <dbReference type="ARBA" id="ARBA00022679"/>
    </source>
</evidence>
<sequence>MAVSGLSDFKGRWFVVKIGGELASDKPKLAASVGAAVRAFLDAGVRVAVIHGGGPQATELTQKLGLTPKMVGGRRVTDEATLEVMKMTLAGQVSVDVAAAFRIAGVPAVCTTGVSAGLVNARKRPAKVITGAGPDPIDLGLVGDVSEVNTALFEKLSEAGVVPVLGSLSGDAQGNVFNINADTVATRVAAKLKAAKLFLVSNVPGVLANKDDPSTRLPTLTPAEAKEKIASGVIQGGMIPKVEESLAMLEEGIEAIHIVGISPVNALLGEAEKAGSFGTAFLRG</sequence>
<proteinExistence type="inferred from homology"/>
<dbReference type="CDD" id="cd04238">
    <property type="entry name" value="AAK_NAGK-like"/>
    <property type="match status" value="1"/>
</dbReference>
<dbReference type="GO" id="GO:0005737">
    <property type="term" value="C:cytoplasm"/>
    <property type="evidence" value="ECO:0007669"/>
    <property type="project" value="UniProtKB-SubCell"/>
</dbReference>
<dbReference type="EC" id="2.7.2.8" evidence="9"/>